<proteinExistence type="inferred from homology"/>
<evidence type="ECO:0000256" key="3">
    <source>
        <dbReference type="ARBA" id="ARBA00023001"/>
    </source>
</evidence>
<comment type="similarity">
    <text evidence="9">Belongs to the glycosyl hydrolase family 6.</text>
</comment>
<keyword evidence="1 9" id="KW-0732">Signal</keyword>
<dbReference type="Proteomes" id="UP001304298">
    <property type="component" value="Unassembled WGS sequence"/>
</dbReference>
<keyword evidence="3 9" id="KW-0136">Cellulose degradation</keyword>
<organism evidence="10 11">
    <name type="scientific">Amycolatopsis heterodermiae</name>
    <dbReference type="NCBI Taxonomy" id="3110235"/>
    <lineage>
        <taxon>Bacteria</taxon>
        <taxon>Bacillati</taxon>
        <taxon>Actinomycetota</taxon>
        <taxon>Actinomycetes</taxon>
        <taxon>Pseudonocardiales</taxon>
        <taxon>Pseudonocardiaceae</taxon>
        <taxon>Amycolatopsis</taxon>
    </lineage>
</organism>
<feature type="signal peptide" evidence="9">
    <location>
        <begin position="1"/>
        <end position="24"/>
    </location>
</feature>
<keyword evidence="2 9" id="KW-0378">Hydrolase</keyword>
<dbReference type="SUPFAM" id="SSF51989">
    <property type="entry name" value="Glycosyl hydrolases family 6, cellulases"/>
    <property type="match status" value="1"/>
</dbReference>
<dbReference type="PANTHER" id="PTHR34876">
    <property type="match status" value="1"/>
</dbReference>
<comment type="caution">
    <text evidence="10">The sequence shown here is derived from an EMBL/GenBank/DDBJ whole genome shotgun (WGS) entry which is preliminary data.</text>
</comment>
<dbReference type="GO" id="GO:0016787">
    <property type="term" value="F:hydrolase activity"/>
    <property type="evidence" value="ECO:0007669"/>
    <property type="project" value="UniProtKB-KW"/>
</dbReference>
<evidence type="ECO:0000256" key="4">
    <source>
        <dbReference type="ARBA" id="ARBA00023157"/>
    </source>
</evidence>
<evidence type="ECO:0000256" key="8">
    <source>
        <dbReference type="PROSITE-ProRule" id="PRU10057"/>
    </source>
</evidence>
<dbReference type="InterPro" id="IPR001524">
    <property type="entry name" value="Glyco_hydro_6_CS"/>
</dbReference>
<evidence type="ECO:0000313" key="11">
    <source>
        <dbReference type="Proteomes" id="UP001304298"/>
    </source>
</evidence>
<evidence type="ECO:0000256" key="1">
    <source>
        <dbReference type="ARBA" id="ARBA00022729"/>
    </source>
</evidence>
<dbReference type="InterPro" id="IPR036434">
    <property type="entry name" value="Beta_cellobiohydrolase_sf"/>
</dbReference>
<gene>
    <name evidence="10" type="ORF">VA596_49575</name>
</gene>
<dbReference type="Gene3D" id="3.20.20.40">
    <property type="entry name" value="1, 4-beta cellobiohydrolase"/>
    <property type="match status" value="1"/>
</dbReference>
<evidence type="ECO:0000256" key="5">
    <source>
        <dbReference type="ARBA" id="ARBA00023277"/>
    </source>
</evidence>
<dbReference type="RefSeq" id="WP_323337793.1">
    <property type="nucleotide sequence ID" value="NZ_JAYFSI010000026.1"/>
</dbReference>
<dbReference type="Pfam" id="PF01341">
    <property type="entry name" value="Glyco_hydro_6"/>
    <property type="match status" value="1"/>
</dbReference>
<feature type="active site" description="Proton donor" evidence="8">
    <location>
        <position position="145"/>
    </location>
</feature>
<dbReference type="EMBL" id="JAYFSI010000026">
    <property type="protein sequence ID" value="MEA5367660.1"/>
    <property type="molecule type" value="Genomic_DNA"/>
</dbReference>
<protein>
    <recommendedName>
        <fullName evidence="9">Glucanase</fullName>
        <ecNumber evidence="9">3.2.1.-</ecNumber>
    </recommendedName>
</protein>
<name>A0ABU5RPJ7_9PSEU</name>
<feature type="chain" id="PRO_5044973227" description="Glucanase" evidence="9">
    <location>
        <begin position="25"/>
        <end position="313"/>
    </location>
</feature>
<dbReference type="PRINTS" id="PR00733">
    <property type="entry name" value="GLHYDRLASE6"/>
</dbReference>
<evidence type="ECO:0000256" key="2">
    <source>
        <dbReference type="ARBA" id="ARBA00022801"/>
    </source>
</evidence>
<evidence type="ECO:0000256" key="9">
    <source>
        <dbReference type="RuleBase" id="RU361186"/>
    </source>
</evidence>
<sequence length="313" mass="31759">MPWTARILAVSALLLVGTAEPASAASPIDLTSGFYVNPGSAPAQWVASHSGDSRASKINASIASKPIAKWFGNDANIGSSVASYVGAADSHDKLPVLVAYNLPGRDACGGESGGGAGSLGAYKTWISGFAAGIGTHPAVVIIEPDALGDFDCMSSAQIADRNTMLTYATQMFQQKAPNTYAYLDGGNAGWVAAPTMASRLKAAGVANVRGFAVNVSNYYTTSQSVSYANSVKSGVGGSAQFVVDTSRNANGSNGNWCNPAGRKLGVTAQIGGGAEMLLWVKTPGVSDGQCGIAPTVPAGTFSPDLAVRLIDGT</sequence>
<keyword evidence="5 9" id="KW-0119">Carbohydrate metabolism</keyword>
<dbReference type="PIRSF" id="PIRSF001100">
    <property type="entry name" value="Beta_cellobiohydrolase"/>
    <property type="match status" value="1"/>
</dbReference>
<dbReference type="PROSITE" id="PS00656">
    <property type="entry name" value="GLYCOSYL_HYDROL_F6_2"/>
    <property type="match status" value="1"/>
</dbReference>
<keyword evidence="4" id="KW-1015">Disulfide bond</keyword>
<keyword evidence="7 9" id="KW-0624">Polysaccharide degradation</keyword>
<dbReference type="PANTHER" id="PTHR34876:SF4">
    <property type="entry name" value="1,4-BETA-D-GLUCAN CELLOBIOHYDROLASE C-RELATED"/>
    <property type="match status" value="1"/>
</dbReference>
<evidence type="ECO:0000313" key="10">
    <source>
        <dbReference type="EMBL" id="MEA5367660.1"/>
    </source>
</evidence>
<evidence type="ECO:0000256" key="6">
    <source>
        <dbReference type="ARBA" id="ARBA00023295"/>
    </source>
</evidence>
<dbReference type="EC" id="3.2.1.-" evidence="9"/>
<accession>A0ABU5RPJ7</accession>
<evidence type="ECO:0000256" key="7">
    <source>
        <dbReference type="ARBA" id="ARBA00023326"/>
    </source>
</evidence>
<reference evidence="10 11" key="1">
    <citation type="submission" date="2023-12" db="EMBL/GenBank/DDBJ databases">
        <title>Amycolatopsis sp. V23-08.</title>
        <authorList>
            <person name="Somphong A."/>
        </authorList>
    </citation>
    <scope>NUCLEOTIDE SEQUENCE [LARGE SCALE GENOMIC DNA]</scope>
    <source>
        <strain evidence="10 11">V23-08</strain>
    </source>
</reference>
<keyword evidence="11" id="KW-1185">Reference proteome</keyword>
<keyword evidence="6 9" id="KW-0326">Glycosidase</keyword>
<dbReference type="InterPro" id="IPR016288">
    <property type="entry name" value="Beta_cellobiohydrolase"/>
</dbReference>